<proteinExistence type="predicted"/>
<protein>
    <recommendedName>
        <fullName evidence="3">DUF2939 domain-containing protein</fullName>
    </recommendedName>
</protein>
<evidence type="ECO:0008006" key="3">
    <source>
        <dbReference type="Google" id="ProtNLM"/>
    </source>
</evidence>
<evidence type="ECO:0000313" key="2">
    <source>
        <dbReference type="Proteomes" id="UP000198816"/>
    </source>
</evidence>
<dbReference type="OrthoDB" id="5767677at2"/>
<dbReference type="RefSeq" id="WP_093029443.1">
    <property type="nucleotide sequence ID" value="NZ_FNNZ01000004.1"/>
</dbReference>
<dbReference type="Pfam" id="PF11159">
    <property type="entry name" value="DUF2939"/>
    <property type="match status" value="1"/>
</dbReference>
<sequence length="160" mass="17965">MRLFGYLILFALIGYGIWPYFTVFRLDEAINQEGTAQLATMVDLPAIRANYKARVTAGVDGIFPSGDPESVMNWIRQNVDRLGDSALEQAITLTWVRDTLRGAVTRATGQSPPYLLGGIDFAFFESYNRFLIRIGDLGRSPTHVRMTLQGTDWKITDIID</sequence>
<dbReference type="Proteomes" id="UP000198816">
    <property type="component" value="Unassembled WGS sequence"/>
</dbReference>
<dbReference type="EMBL" id="FNNZ01000004">
    <property type="protein sequence ID" value="SDW49016.1"/>
    <property type="molecule type" value="Genomic_DNA"/>
</dbReference>
<gene>
    <name evidence="1" type="ORF">SAMN05421783_104235</name>
</gene>
<dbReference type="AlphaFoldDB" id="A0A1H2TYI4"/>
<evidence type="ECO:0000313" key="1">
    <source>
        <dbReference type="EMBL" id="SDW49016.1"/>
    </source>
</evidence>
<organism evidence="1 2">
    <name type="scientific">Thiocapsa roseopersicina</name>
    <dbReference type="NCBI Taxonomy" id="1058"/>
    <lineage>
        <taxon>Bacteria</taxon>
        <taxon>Pseudomonadati</taxon>
        <taxon>Pseudomonadota</taxon>
        <taxon>Gammaproteobacteria</taxon>
        <taxon>Chromatiales</taxon>
        <taxon>Chromatiaceae</taxon>
        <taxon>Thiocapsa</taxon>
    </lineage>
</organism>
<reference evidence="2" key="1">
    <citation type="submission" date="2016-10" db="EMBL/GenBank/DDBJ databases">
        <authorList>
            <person name="Varghese N."/>
            <person name="Submissions S."/>
        </authorList>
    </citation>
    <scope>NUCLEOTIDE SEQUENCE [LARGE SCALE GENOMIC DNA]</scope>
    <source>
        <strain evidence="2">DSM 217</strain>
    </source>
</reference>
<accession>A0A1H2TYI4</accession>
<name>A0A1H2TYI4_THIRO</name>
<keyword evidence="2" id="KW-1185">Reference proteome</keyword>
<dbReference type="InterPro" id="IPR021330">
    <property type="entry name" value="DUF2939"/>
</dbReference>